<evidence type="ECO:0000256" key="2">
    <source>
        <dbReference type="ARBA" id="ARBA00010157"/>
    </source>
</evidence>
<dbReference type="SUPFAM" id="SSF82866">
    <property type="entry name" value="Multidrug efflux transporter AcrB transmembrane domain"/>
    <property type="match status" value="2"/>
</dbReference>
<evidence type="ECO:0000256" key="1">
    <source>
        <dbReference type="ARBA" id="ARBA00004651"/>
    </source>
</evidence>
<keyword evidence="10" id="KW-1185">Reference proteome</keyword>
<dbReference type="GO" id="GO:0005886">
    <property type="term" value="C:plasma membrane"/>
    <property type="evidence" value="ECO:0007669"/>
    <property type="project" value="UniProtKB-SubCell"/>
</dbReference>
<comment type="subcellular location">
    <subcellularLocation>
        <location evidence="1">Cell membrane</location>
        <topology evidence="1">Multi-pass membrane protein</topology>
    </subcellularLocation>
</comment>
<keyword evidence="5 7" id="KW-1133">Transmembrane helix</keyword>
<name>A0A101SPZ3_9ACTN</name>
<feature type="transmembrane region" description="Helical" evidence="7">
    <location>
        <begin position="511"/>
        <end position="528"/>
    </location>
</feature>
<dbReference type="OrthoDB" id="2365435at2"/>
<evidence type="ECO:0000313" key="10">
    <source>
        <dbReference type="Proteomes" id="UP000053024"/>
    </source>
</evidence>
<feature type="transmembrane region" description="Helical" evidence="7">
    <location>
        <begin position="535"/>
        <end position="555"/>
    </location>
</feature>
<evidence type="ECO:0000256" key="7">
    <source>
        <dbReference type="SAM" id="Phobius"/>
    </source>
</evidence>
<accession>A0A101SPZ3</accession>
<feature type="transmembrane region" description="Helical" evidence="7">
    <location>
        <begin position="609"/>
        <end position="631"/>
    </location>
</feature>
<evidence type="ECO:0000256" key="4">
    <source>
        <dbReference type="ARBA" id="ARBA00022692"/>
    </source>
</evidence>
<organism evidence="9 10">
    <name type="scientific">Streptomyces bungoensis</name>
    <dbReference type="NCBI Taxonomy" id="285568"/>
    <lineage>
        <taxon>Bacteria</taxon>
        <taxon>Bacillati</taxon>
        <taxon>Actinomycetota</taxon>
        <taxon>Actinomycetes</taxon>
        <taxon>Kitasatosporales</taxon>
        <taxon>Streptomycetaceae</taxon>
        <taxon>Streptomyces</taxon>
    </lineage>
</organism>
<dbReference type="RefSeq" id="WP_061929017.1">
    <property type="nucleotide sequence ID" value="NZ_JBEYBH010000024.1"/>
</dbReference>
<sequence>MRAWLERAVGVPGGRRGKWLVLVTWLIAVMALGALAGKLSEVQDTSANAFLPRGAESARVNTELEKFRTDDLTSAVVVYSGHDALSEQARSKVQADRAAFVKIAAEGRQVPPAVASEDGKALMVVVPLPGKEQSVVADKIAELRRIADAHAPPGLDAKVGGPAGSLADAFTVFDNLDGTLMMATGLIVVVLLLLTYRSPVLWLFPALAVGFASVLTQAGTYLLAKEAGLQVDPQSSGVLMVLVFGVGTDYALLLIARYREELHRNADRHTAMQAALRRSGPAVLASAGTVAIGLACLAFADINSSRSMGLVGVIGVLCGFLAMVTILPALLVIAGRWVFWPLVPREGAPARATRPVWERVGRIVAARPRASWITSLAVTGALALGALGLNMGLSQTDWFANKPESVVAQEKLSQHFPSGSADPATIIVKTPDASEAVRAARGTKGVVAVSTVGRTPDGTLTQLAAVLPGTPDSAAAQHTVEALRQRVDGLVGGTAAQTLDKENAASRDLDVVVPLVLLVVLLVLVWLLRALVAPLVLLATVVVSYFAALGASNLLFDHVMGYPGVDWTVPLLGFVFLVALGIDYNIFLMHRVKQETARHGHTRGILTGLSSTGGVISSAGLVLAATFAVFAGLPLVAMAQMGFVVCIGVLIDTFLVRTIMVPALALDLGPRFWAPGRLSESRTAAVAQASEPERRHTLENV</sequence>
<feature type="transmembrane region" description="Helical" evidence="7">
    <location>
        <begin position="279"/>
        <end position="300"/>
    </location>
</feature>
<evidence type="ECO:0000259" key="8">
    <source>
        <dbReference type="PROSITE" id="PS50156"/>
    </source>
</evidence>
<feature type="domain" description="SSD" evidence="8">
    <location>
        <begin position="228"/>
        <end position="333"/>
    </location>
</feature>
<feature type="transmembrane region" description="Helical" evidence="7">
    <location>
        <begin position="637"/>
        <end position="656"/>
    </location>
</feature>
<feature type="domain" description="SSD" evidence="8">
    <location>
        <begin position="538"/>
        <end position="666"/>
    </location>
</feature>
<protein>
    <recommendedName>
        <fullName evidence="8">SSD domain-containing protein</fullName>
    </recommendedName>
</protein>
<dbReference type="PROSITE" id="PS50156">
    <property type="entry name" value="SSD"/>
    <property type="match status" value="2"/>
</dbReference>
<dbReference type="STRING" id="285568.AQJ66_32210"/>
<dbReference type="Proteomes" id="UP000053024">
    <property type="component" value="Unassembled WGS sequence"/>
</dbReference>
<gene>
    <name evidence="9" type="ORF">AQJ66_32210</name>
</gene>
<dbReference type="PANTHER" id="PTHR33406:SF6">
    <property type="entry name" value="MEMBRANE PROTEIN YDGH-RELATED"/>
    <property type="match status" value="1"/>
</dbReference>
<feature type="transmembrane region" description="Helical" evidence="7">
    <location>
        <begin position="178"/>
        <end position="196"/>
    </location>
</feature>
<keyword evidence="6 7" id="KW-0472">Membrane</keyword>
<dbReference type="InterPro" id="IPR004869">
    <property type="entry name" value="MMPL_dom"/>
</dbReference>
<evidence type="ECO:0000313" key="9">
    <source>
        <dbReference type="EMBL" id="KUN77886.1"/>
    </source>
</evidence>
<dbReference type="InterPro" id="IPR000731">
    <property type="entry name" value="SSD"/>
</dbReference>
<comment type="similarity">
    <text evidence="2">Belongs to the resistance-nodulation-cell division (RND) (TC 2.A.6) family. MmpL subfamily.</text>
</comment>
<dbReference type="InterPro" id="IPR050545">
    <property type="entry name" value="Mycobact_MmpL"/>
</dbReference>
<feature type="transmembrane region" description="Helical" evidence="7">
    <location>
        <begin position="236"/>
        <end position="258"/>
    </location>
</feature>
<dbReference type="Pfam" id="PF03176">
    <property type="entry name" value="MMPL"/>
    <property type="match status" value="2"/>
</dbReference>
<evidence type="ECO:0000256" key="5">
    <source>
        <dbReference type="ARBA" id="ARBA00022989"/>
    </source>
</evidence>
<dbReference type="EMBL" id="LMWX01000060">
    <property type="protein sequence ID" value="KUN77886.1"/>
    <property type="molecule type" value="Genomic_DNA"/>
</dbReference>
<dbReference type="Gene3D" id="1.20.1640.10">
    <property type="entry name" value="Multidrug efflux transporter AcrB transmembrane domain"/>
    <property type="match status" value="2"/>
</dbReference>
<feature type="transmembrane region" description="Helical" evidence="7">
    <location>
        <begin position="20"/>
        <end position="37"/>
    </location>
</feature>
<feature type="transmembrane region" description="Helical" evidence="7">
    <location>
        <begin position="203"/>
        <end position="224"/>
    </location>
</feature>
<feature type="transmembrane region" description="Helical" evidence="7">
    <location>
        <begin position="312"/>
        <end position="335"/>
    </location>
</feature>
<dbReference type="PANTHER" id="PTHR33406">
    <property type="entry name" value="MEMBRANE PROTEIN MJ1562-RELATED"/>
    <property type="match status" value="1"/>
</dbReference>
<keyword evidence="4 7" id="KW-0812">Transmembrane</keyword>
<reference evidence="9 10" key="1">
    <citation type="submission" date="2015-10" db="EMBL/GenBank/DDBJ databases">
        <title>Draft genome sequence of Streptomyces bungoensis DSM 41781, type strain for the species Streptomyces bungoensis.</title>
        <authorList>
            <person name="Ruckert C."/>
            <person name="Winkler A."/>
            <person name="Kalinowski J."/>
            <person name="Kampfer P."/>
            <person name="Glaeser S."/>
        </authorList>
    </citation>
    <scope>NUCLEOTIDE SEQUENCE [LARGE SCALE GENOMIC DNA]</scope>
    <source>
        <strain evidence="9 10">DSM 41781</strain>
    </source>
</reference>
<keyword evidence="3" id="KW-1003">Cell membrane</keyword>
<proteinExistence type="inferred from homology"/>
<evidence type="ECO:0000256" key="3">
    <source>
        <dbReference type="ARBA" id="ARBA00022475"/>
    </source>
</evidence>
<feature type="transmembrane region" description="Helical" evidence="7">
    <location>
        <begin position="567"/>
        <end position="588"/>
    </location>
</feature>
<feature type="transmembrane region" description="Helical" evidence="7">
    <location>
        <begin position="372"/>
        <end position="393"/>
    </location>
</feature>
<dbReference type="AlphaFoldDB" id="A0A101SPZ3"/>
<comment type="caution">
    <text evidence="9">The sequence shown here is derived from an EMBL/GenBank/DDBJ whole genome shotgun (WGS) entry which is preliminary data.</text>
</comment>
<evidence type="ECO:0000256" key="6">
    <source>
        <dbReference type="ARBA" id="ARBA00023136"/>
    </source>
</evidence>